<accession>A0A6N9NMB8</accession>
<dbReference type="Pfam" id="PF22020">
    <property type="entry name" value="RlmL_1st"/>
    <property type="match status" value="1"/>
</dbReference>
<dbReference type="CDD" id="cd11715">
    <property type="entry name" value="THUMP_AdoMetMT"/>
    <property type="match status" value="1"/>
</dbReference>
<evidence type="ECO:0000313" key="6">
    <source>
        <dbReference type="Proteomes" id="UP000470771"/>
    </source>
</evidence>
<dbReference type="InterPro" id="IPR002052">
    <property type="entry name" value="DNA_methylase_N6_adenine_CS"/>
</dbReference>
<dbReference type="GO" id="GO:0003723">
    <property type="term" value="F:RNA binding"/>
    <property type="evidence" value="ECO:0007669"/>
    <property type="project" value="UniProtKB-UniRule"/>
</dbReference>
<evidence type="ECO:0000313" key="5">
    <source>
        <dbReference type="EMBL" id="NBG67009.1"/>
    </source>
</evidence>
<dbReference type="Proteomes" id="UP000470771">
    <property type="component" value="Unassembled WGS sequence"/>
</dbReference>
<protein>
    <submittedName>
        <fullName evidence="5">Methyltransferase</fullName>
    </submittedName>
</protein>
<dbReference type="InterPro" id="IPR004114">
    <property type="entry name" value="THUMP_dom"/>
</dbReference>
<organism evidence="5 6">
    <name type="scientific">Acidiluteibacter ferrifornacis</name>
    <dbReference type="NCBI Taxonomy" id="2692424"/>
    <lineage>
        <taxon>Bacteria</taxon>
        <taxon>Pseudomonadati</taxon>
        <taxon>Bacteroidota</taxon>
        <taxon>Flavobacteriia</taxon>
        <taxon>Flavobacteriales</taxon>
        <taxon>Cryomorphaceae</taxon>
        <taxon>Acidiluteibacter</taxon>
    </lineage>
</organism>
<dbReference type="PANTHER" id="PTHR47313:SF1">
    <property type="entry name" value="RIBOSOMAL RNA LARGE SUBUNIT METHYLTRANSFERASE K_L"/>
    <property type="match status" value="1"/>
</dbReference>
<keyword evidence="3" id="KW-0694">RNA-binding</keyword>
<dbReference type="EMBL" id="WWNE01000012">
    <property type="protein sequence ID" value="NBG67009.1"/>
    <property type="molecule type" value="Genomic_DNA"/>
</dbReference>
<dbReference type="PROSITE" id="PS01261">
    <property type="entry name" value="UPF0020"/>
    <property type="match status" value="1"/>
</dbReference>
<dbReference type="Pfam" id="PF02926">
    <property type="entry name" value="THUMP"/>
    <property type="match status" value="1"/>
</dbReference>
<keyword evidence="1 5" id="KW-0489">Methyltransferase</keyword>
<dbReference type="InterPro" id="IPR054170">
    <property type="entry name" value="RlmL_1st"/>
</dbReference>
<dbReference type="PANTHER" id="PTHR47313">
    <property type="entry name" value="RIBOSOMAL RNA LARGE SUBUNIT METHYLTRANSFERASE K/L"/>
    <property type="match status" value="1"/>
</dbReference>
<evidence type="ECO:0000256" key="2">
    <source>
        <dbReference type="ARBA" id="ARBA00022679"/>
    </source>
</evidence>
<dbReference type="RefSeq" id="WP_160633960.1">
    <property type="nucleotide sequence ID" value="NZ_WWNE01000012.1"/>
</dbReference>
<comment type="caution">
    <text evidence="5">The sequence shown here is derived from an EMBL/GenBank/DDBJ whole genome shotgun (WGS) entry which is preliminary data.</text>
</comment>
<evidence type="ECO:0000259" key="4">
    <source>
        <dbReference type="PROSITE" id="PS51165"/>
    </source>
</evidence>
<dbReference type="Gene3D" id="3.40.50.150">
    <property type="entry name" value="Vaccinia Virus protein VP39"/>
    <property type="match status" value="1"/>
</dbReference>
<dbReference type="InterPro" id="IPR000241">
    <property type="entry name" value="RlmKL-like_Mtase"/>
</dbReference>
<dbReference type="InterPro" id="IPR029063">
    <property type="entry name" value="SAM-dependent_MTases_sf"/>
</dbReference>
<dbReference type="InterPro" id="IPR053943">
    <property type="entry name" value="RlmKL-like_Mtase_CS"/>
</dbReference>
<reference evidence="5 6" key="1">
    <citation type="submission" date="2019-12" db="EMBL/GenBank/DDBJ databases">
        <authorList>
            <person name="Zhao J."/>
        </authorList>
    </citation>
    <scope>NUCLEOTIDE SEQUENCE [LARGE SCALE GENOMIC DNA]</scope>
    <source>
        <strain evidence="5 6">S-15</strain>
    </source>
</reference>
<keyword evidence="6" id="KW-1185">Reference proteome</keyword>
<name>A0A6N9NMB8_9FLAO</name>
<dbReference type="PROSITE" id="PS51165">
    <property type="entry name" value="THUMP"/>
    <property type="match status" value="1"/>
</dbReference>
<dbReference type="SUPFAM" id="SSF53335">
    <property type="entry name" value="S-adenosyl-L-methionine-dependent methyltransferases"/>
    <property type="match status" value="1"/>
</dbReference>
<evidence type="ECO:0000256" key="1">
    <source>
        <dbReference type="ARBA" id="ARBA00022603"/>
    </source>
</evidence>
<dbReference type="GO" id="GO:0070043">
    <property type="term" value="F:rRNA (guanine-N7-)-methyltransferase activity"/>
    <property type="evidence" value="ECO:0007669"/>
    <property type="project" value="TreeGrafter"/>
</dbReference>
<sequence length="391" mass="44526">MKDHFEIVVTTLLGLEDVLEKELLDIGVRNPEILGRAVRFYGNQEYLYRCNYELRTGLRVLKPIRSFTVNSEDQLYRQIQKIDWSQYLSNSKTFAVDATTYGTLFTHSKYVALKTKDAIVDQFREKTGQRPSIDVTRPSVKINIHIAHNECTVSLDSSSTPLSKRGYKTEQTFAPLSEVLAAGMILKTNWDKNSTFYDPMCGSGTIAIEAALIATQTPAGGYRSFGFETWFDFDADLWESVKYRAESRVKRIDFRINGSDMDAEAVEIARSNARRARISRNVQFFKADFLNFDPNMHEGVIVMNPPYGERIGNNEDMISMYQAIGDQLKTLYSGCDAWILSGNIQALKLIGLKAAKRLRLNNGPIECKYHHFPLYKGTKEEKKAESKEPIE</sequence>
<dbReference type="SMART" id="SM00981">
    <property type="entry name" value="THUMP"/>
    <property type="match status" value="1"/>
</dbReference>
<proteinExistence type="predicted"/>
<feature type="domain" description="THUMP" evidence="4">
    <location>
        <begin position="46"/>
        <end position="157"/>
    </location>
</feature>
<dbReference type="GO" id="GO:0008990">
    <property type="term" value="F:rRNA (guanine-N2-)-methyltransferase activity"/>
    <property type="evidence" value="ECO:0007669"/>
    <property type="project" value="TreeGrafter"/>
</dbReference>
<dbReference type="Pfam" id="PF01170">
    <property type="entry name" value="UPF0020"/>
    <property type="match status" value="1"/>
</dbReference>
<gene>
    <name evidence="5" type="ORF">GQN54_12845</name>
</gene>
<dbReference type="PROSITE" id="PS00092">
    <property type="entry name" value="N6_MTASE"/>
    <property type="match status" value="1"/>
</dbReference>
<dbReference type="Gene3D" id="3.30.2130.30">
    <property type="match status" value="1"/>
</dbReference>
<keyword evidence="2 5" id="KW-0808">Transferase</keyword>
<evidence type="ECO:0000256" key="3">
    <source>
        <dbReference type="PROSITE-ProRule" id="PRU00529"/>
    </source>
</evidence>
<dbReference type="AlphaFoldDB" id="A0A6N9NMB8"/>